<evidence type="ECO:0000313" key="3">
    <source>
        <dbReference type="Proteomes" id="UP000078290"/>
    </source>
</evidence>
<evidence type="ECO:0000313" key="2">
    <source>
        <dbReference type="EMBL" id="OAT74636.1"/>
    </source>
</evidence>
<dbReference type="Gene3D" id="3.40.960.10">
    <property type="entry name" value="VSR Endonuclease"/>
    <property type="match status" value="1"/>
</dbReference>
<dbReference type="AlphaFoldDB" id="A0A1B7KX50"/>
<sequence length="345" mass="41337">MKRKWTINTIQDFLNYDKKWILKNGSGYRILEEKKLFNGIATLNYFLIKCPNPQHEEIWKDTSSIVYALAGCKKCWYEKMGKNQRNNLEKVFKELTKYGVYPVDLERDYIKNNSRLECLVEREGVEYTIYTSLKALRKSKKVKISIFHVKNPYTIRNINQWCKKYRPSYRCISKEYKNATSPLQFEYLGTDLPYGVSSVFEMSWHEFQKGIEHPALNKSRGHHVIRRYLLNKKFTFSEEVPLKNIGFSVPKSIANCRFDFVIYNNKGDILLVIEYDGEQHYKRRSLFHKTDDEFNNYIDRDRKKRAFLKERNIPLIIVRFDVGGKLYDEYEIKKYLDGKLNKFFK</sequence>
<accession>A0A1B7KX50</accession>
<reference evidence="3" key="1">
    <citation type="submission" date="2016-05" db="EMBL/GenBank/DDBJ databases">
        <authorList>
            <person name="Wang W."/>
            <person name="Zhu L."/>
        </authorList>
    </citation>
    <scope>NUCLEOTIDE SEQUENCE [LARGE SCALE GENOMIC DNA]</scope>
    <source>
        <strain evidence="3">W-2</strain>
    </source>
</reference>
<dbReference type="EMBL" id="LXMA01000001">
    <property type="protein sequence ID" value="OAT74636.1"/>
    <property type="molecule type" value="Genomic_DNA"/>
</dbReference>
<gene>
    <name evidence="2" type="ORF">A7K69_02680</name>
</gene>
<comment type="caution">
    <text evidence="2">The sequence shown here is derived from an EMBL/GenBank/DDBJ whole genome shotgun (WGS) entry which is preliminary data.</text>
</comment>
<name>A0A1B7KX50_PARTM</name>
<dbReference type="InterPro" id="IPR024402">
    <property type="entry name" value="DUF2726"/>
</dbReference>
<dbReference type="RefSeq" id="WP_064549949.1">
    <property type="nucleotide sequence ID" value="NZ_LXMA01000001.1"/>
</dbReference>
<evidence type="ECO:0000259" key="1">
    <source>
        <dbReference type="Pfam" id="PF10881"/>
    </source>
</evidence>
<dbReference type="Proteomes" id="UP000078290">
    <property type="component" value="Unassembled WGS sequence"/>
</dbReference>
<dbReference type="OrthoDB" id="2086462at2"/>
<dbReference type="Pfam" id="PF10881">
    <property type="entry name" value="DUF2726"/>
    <property type="match status" value="1"/>
</dbReference>
<organism evidence="2 3">
    <name type="scientific">Parageobacillus thermoglucosidasius</name>
    <name type="common">Geobacillus thermoglucosidasius</name>
    <dbReference type="NCBI Taxonomy" id="1426"/>
    <lineage>
        <taxon>Bacteria</taxon>
        <taxon>Bacillati</taxon>
        <taxon>Bacillota</taxon>
        <taxon>Bacilli</taxon>
        <taxon>Bacillales</taxon>
        <taxon>Anoxybacillaceae</taxon>
        <taxon>Parageobacillus</taxon>
    </lineage>
</organism>
<proteinExistence type="predicted"/>
<feature type="domain" description="DUF2726" evidence="1">
    <location>
        <begin position="251"/>
        <end position="334"/>
    </location>
</feature>
<protein>
    <recommendedName>
        <fullName evidence="1">DUF2726 domain-containing protein</fullName>
    </recommendedName>
</protein>